<dbReference type="Pfam" id="PF11937">
    <property type="entry name" value="DUF3455"/>
    <property type="match status" value="1"/>
</dbReference>
<feature type="signal peptide" evidence="1">
    <location>
        <begin position="1"/>
        <end position="17"/>
    </location>
</feature>
<proteinExistence type="predicted"/>
<dbReference type="OrthoDB" id="1859733at2759"/>
<comment type="caution">
    <text evidence="2">The sequence shown here is derived from an EMBL/GenBank/DDBJ whole genome shotgun (WGS) entry which is preliminary data.</text>
</comment>
<keyword evidence="3" id="KW-1185">Reference proteome</keyword>
<dbReference type="Proteomes" id="UP001148786">
    <property type="component" value="Unassembled WGS sequence"/>
</dbReference>
<dbReference type="InterPro" id="IPR021851">
    <property type="entry name" value="DUF3455"/>
</dbReference>
<evidence type="ECO:0000256" key="1">
    <source>
        <dbReference type="SAM" id="SignalP"/>
    </source>
</evidence>
<accession>A0A9W8K4L5</accession>
<dbReference type="PANTHER" id="PTHR35567">
    <property type="entry name" value="MALATE DEHYDROGENASE (AFU_ORTHOLOGUE AFUA_2G13800)"/>
    <property type="match status" value="1"/>
</dbReference>
<gene>
    <name evidence="2" type="ORF">NLJ89_g3606</name>
</gene>
<organism evidence="2 3">
    <name type="scientific">Agrocybe chaxingu</name>
    <dbReference type="NCBI Taxonomy" id="84603"/>
    <lineage>
        <taxon>Eukaryota</taxon>
        <taxon>Fungi</taxon>
        <taxon>Dikarya</taxon>
        <taxon>Basidiomycota</taxon>
        <taxon>Agaricomycotina</taxon>
        <taxon>Agaricomycetes</taxon>
        <taxon>Agaricomycetidae</taxon>
        <taxon>Agaricales</taxon>
        <taxon>Agaricineae</taxon>
        <taxon>Strophariaceae</taxon>
        <taxon>Agrocybe</taxon>
    </lineage>
</organism>
<dbReference type="PANTHER" id="PTHR35567:SF1">
    <property type="entry name" value="CONSERVED FUNGAL PROTEIN (AFU_ORTHOLOGUE AFUA_1G14230)"/>
    <property type="match status" value="1"/>
</dbReference>
<reference evidence="2" key="1">
    <citation type="submission" date="2022-07" db="EMBL/GenBank/DDBJ databases">
        <title>Genome Sequence of Agrocybe chaxingu.</title>
        <authorList>
            <person name="Buettner E."/>
        </authorList>
    </citation>
    <scope>NUCLEOTIDE SEQUENCE</scope>
    <source>
        <strain evidence="2">MP-N11</strain>
    </source>
</reference>
<evidence type="ECO:0000313" key="3">
    <source>
        <dbReference type="Proteomes" id="UP001148786"/>
    </source>
</evidence>
<dbReference type="EMBL" id="JANKHO010000268">
    <property type="protein sequence ID" value="KAJ3512289.1"/>
    <property type="molecule type" value="Genomic_DNA"/>
</dbReference>
<sequence>MSVSIIVAIALAASTFAIPQFRLPSSPAGLAIPPRGSRTCETSTAKLVLPAGQTALSTPAVAPSSIVLGVGVQNYTCSAAGTYTAAGAVADLYDLSCISKVPAAFNAVQDVACNAWRLAPPSLKTLSPLVAGHPMLGSHFFITSPSGTGISPVWDYRAIGAKGNTDAFVLAAKVGNIPAPTGGKDVDWLELKSVSGDLATQIYRTDTRGGPPPASCTPGSAPISVKYVSKCWLYGGTVKI</sequence>
<keyword evidence="1" id="KW-0732">Signal</keyword>
<evidence type="ECO:0008006" key="4">
    <source>
        <dbReference type="Google" id="ProtNLM"/>
    </source>
</evidence>
<feature type="chain" id="PRO_5040916970" description="Malate dehydrogenase" evidence="1">
    <location>
        <begin position="18"/>
        <end position="240"/>
    </location>
</feature>
<name>A0A9W8K4L5_9AGAR</name>
<protein>
    <recommendedName>
        <fullName evidence="4">Malate dehydrogenase</fullName>
    </recommendedName>
</protein>
<dbReference type="AlphaFoldDB" id="A0A9W8K4L5"/>
<evidence type="ECO:0000313" key="2">
    <source>
        <dbReference type="EMBL" id="KAJ3512289.1"/>
    </source>
</evidence>